<evidence type="ECO:0000313" key="1">
    <source>
        <dbReference type="EMBL" id="KFP80542.1"/>
    </source>
</evidence>
<dbReference type="EMBL" id="KK837224">
    <property type="protein sequence ID" value="KFP80542.1"/>
    <property type="molecule type" value="Genomic_DNA"/>
</dbReference>
<dbReference type="AlphaFoldDB" id="A0A091MV08"/>
<dbReference type="Proteomes" id="UP000053537">
    <property type="component" value="Unassembled WGS sequence"/>
</dbReference>
<name>A0A091MV08_9PASS</name>
<accession>A0A091MV08</accession>
<sequence length="92" mass="10025">SSTNDKEPPAHQLLRASSPEHCLPVLSFPSSLPCLDQVLPSSGYLPYYRTEGEICTGPAQWNGSLTGIDLETKEGYQRGGTDIWSLGVRCLM</sequence>
<feature type="non-terminal residue" evidence="1">
    <location>
        <position position="92"/>
    </location>
</feature>
<organism evidence="1 2">
    <name type="scientific">Acanthisitta chloris</name>
    <name type="common">rifleman</name>
    <dbReference type="NCBI Taxonomy" id="57068"/>
    <lineage>
        <taxon>Eukaryota</taxon>
        <taxon>Metazoa</taxon>
        <taxon>Chordata</taxon>
        <taxon>Craniata</taxon>
        <taxon>Vertebrata</taxon>
        <taxon>Euteleostomi</taxon>
        <taxon>Archelosauria</taxon>
        <taxon>Archosauria</taxon>
        <taxon>Dinosauria</taxon>
        <taxon>Saurischia</taxon>
        <taxon>Theropoda</taxon>
        <taxon>Coelurosauria</taxon>
        <taxon>Aves</taxon>
        <taxon>Neognathae</taxon>
        <taxon>Neoaves</taxon>
        <taxon>Telluraves</taxon>
        <taxon>Australaves</taxon>
        <taxon>Passeriformes</taxon>
        <taxon>Acanthisittidae</taxon>
        <taxon>Acanthisitta</taxon>
    </lineage>
</organism>
<gene>
    <name evidence="1" type="ORF">N310_13592</name>
</gene>
<evidence type="ECO:0000313" key="2">
    <source>
        <dbReference type="Proteomes" id="UP000053537"/>
    </source>
</evidence>
<keyword evidence="2" id="KW-1185">Reference proteome</keyword>
<feature type="non-terminal residue" evidence="1">
    <location>
        <position position="1"/>
    </location>
</feature>
<reference evidence="1 2" key="1">
    <citation type="submission" date="2014-04" db="EMBL/GenBank/DDBJ databases">
        <title>Genome evolution of avian class.</title>
        <authorList>
            <person name="Zhang G."/>
            <person name="Li C."/>
        </authorList>
    </citation>
    <scope>NUCLEOTIDE SEQUENCE [LARGE SCALE GENOMIC DNA]</scope>
    <source>
        <strain evidence="1">BGI_N310</strain>
    </source>
</reference>
<proteinExistence type="predicted"/>
<protein>
    <submittedName>
        <fullName evidence="1">Uncharacterized protein</fullName>
    </submittedName>
</protein>